<feature type="domain" description="Porphobilinogen deaminase C-terminal" evidence="9">
    <location>
        <begin position="223"/>
        <end position="303"/>
    </location>
</feature>
<evidence type="ECO:0000259" key="9">
    <source>
        <dbReference type="Pfam" id="PF03900"/>
    </source>
</evidence>
<dbReference type="PRINTS" id="PR00151">
    <property type="entry name" value="PORPHBDMNASE"/>
</dbReference>
<name>A0A7W3VUE9_9PSEU</name>
<dbReference type="PIRSF" id="PIRSF001438">
    <property type="entry name" value="4pyrrol_synth_OHMeBilane_synth"/>
    <property type="match status" value="1"/>
</dbReference>
<dbReference type="FunFam" id="3.40.190.10:FF:000005">
    <property type="entry name" value="Porphobilinogen deaminase"/>
    <property type="match status" value="1"/>
</dbReference>
<comment type="similarity">
    <text evidence="2 7">Belongs to the HMBS family.</text>
</comment>
<dbReference type="InterPro" id="IPR022419">
    <property type="entry name" value="Porphobilin_deaminase_cofac_BS"/>
</dbReference>
<comment type="caution">
    <text evidence="10">The sequence shown here is derived from an EMBL/GenBank/DDBJ whole genome shotgun (WGS) entry which is preliminary data.</text>
</comment>
<dbReference type="HAMAP" id="MF_00260">
    <property type="entry name" value="Porphobil_deam"/>
    <property type="match status" value="1"/>
</dbReference>
<feature type="domain" description="Porphobilinogen deaminase N-terminal" evidence="8">
    <location>
        <begin position="5"/>
        <end position="208"/>
    </location>
</feature>
<dbReference type="SUPFAM" id="SSF53850">
    <property type="entry name" value="Periplasmic binding protein-like II"/>
    <property type="match status" value="1"/>
</dbReference>
<dbReference type="Gene3D" id="3.30.160.40">
    <property type="entry name" value="Porphobilinogen deaminase, C-terminal domain"/>
    <property type="match status" value="1"/>
</dbReference>
<dbReference type="GO" id="GO:0005737">
    <property type="term" value="C:cytoplasm"/>
    <property type="evidence" value="ECO:0007669"/>
    <property type="project" value="UniProtKB-UniRule"/>
</dbReference>
<gene>
    <name evidence="7 10" type="primary">hemC</name>
    <name evidence="10" type="ORF">H4281_08885</name>
</gene>
<evidence type="ECO:0000256" key="5">
    <source>
        <dbReference type="ARBA" id="ARBA00023244"/>
    </source>
</evidence>
<comment type="miscellaneous">
    <text evidence="7">The porphobilinogen subunits are added to the dipyrromethane group.</text>
</comment>
<dbReference type="PROSITE" id="PS00533">
    <property type="entry name" value="PORPHOBILINOGEN_DEAM"/>
    <property type="match status" value="1"/>
</dbReference>
<dbReference type="EMBL" id="JACGZW010000003">
    <property type="protein sequence ID" value="MBB1153241.1"/>
    <property type="molecule type" value="Genomic_DNA"/>
</dbReference>
<comment type="function">
    <text evidence="1 7">Tetrapolymerization of the monopyrrole PBG into the hydroxymethylbilane pre-uroporphyrinogen in several discrete steps.</text>
</comment>
<keyword evidence="5 7" id="KW-0627">Porphyrin biosynthesis</keyword>
<dbReference type="InterPro" id="IPR036803">
    <property type="entry name" value="Porphobilinogen_deaminase_C_sf"/>
</dbReference>
<evidence type="ECO:0000256" key="6">
    <source>
        <dbReference type="ARBA" id="ARBA00048169"/>
    </source>
</evidence>
<dbReference type="GO" id="GO:0004418">
    <property type="term" value="F:hydroxymethylbilane synthase activity"/>
    <property type="evidence" value="ECO:0007669"/>
    <property type="project" value="UniProtKB-UniRule"/>
</dbReference>
<accession>A0A7W3VUE9</accession>
<feature type="modified residue" description="S-(dipyrrolylmethanemethyl)cysteine" evidence="7">
    <location>
        <position position="238"/>
    </location>
</feature>
<dbReference type="InterPro" id="IPR022418">
    <property type="entry name" value="Porphobilinogen_deaminase_C"/>
</dbReference>
<comment type="subunit">
    <text evidence="3 7">Monomer.</text>
</comment>
<evidence type="ECO:0000256" key="1">
    <source>
        <dbReference type="ARBA" id="ARBA00002869"/>
    </source>
</evidence>
<protein>
    <recommendedName>
        <fullName evidence="7">Porphobilinogen deaminase</fullName>
        <shortName evidence="7">PBG</shortName>
        <ecNumber evidence="7">2.5.1.61</ecNumber>
    </recommendedName>
    <alternativeName>
        <fullName evidence="7">Hydroxymethylbilane synthase</fullName>
        <shortName evidence="7">HMBS</shortName>
    </alternativeName>
    <alternativeName>
        <fullName evidence="7">Pre-uroporphyrinogen synthase</fullName>
    </alternativeName>
</protein>
<evidence type="ECO:0000256" key="4">
    <source>
        <dbReference type="ARBA" id="ARBA00022679"/>
    </source>
</evidence>
<dbReference type="GO" id="GO:0006782">
    <property type="term" value="P:protoporphyrinogen IX biosynthetic process"/>
    <property type="evidence" value="ECO:0007669"/>
    <property type="project" value="UniProtKB-UniRule"/>
</dbReference>
<dbReference type="Proteomes" id="UP000526734">
    <property type="component" value="Unassembled WGS sequence"/>
</dbReference>
<dbReference type="InterPro" id="IPR022417">
    <property type="entry name" value="Porphobilin_deaminase_N"/>
</dbReference>
<dbReference type="AlphaFoldDB" id="A0A7W3VUE9"/>
<dbReference type="Pfam" id="PF03900">
    <property type="entry name" value="Porphobil_deamC"/>
    <property type="match status" value="1"/>
</dbReference>
<keyword evidence="4 7" id="KW-0808">Transferase</keyword>
<comment type="catalytic activity">
    <reaction evidence="6 7">
        <text>4 porphobilinogen + H2O = hydroxymethylbilane + 4 NH4(+)</text>
        <dbReference type="Rhea" id="RHEA:13185"/>
        <dbReference type="ChEBI" id="CHEBI:15377"/>
        <dbReference type="ChEBI" id="CHEBI:28938"/>
        <dbReference type="ChEBI" id="CHEBI:57845"/>
        <dbReference type="ChEBI" id="CHEBI:58126"/>
        <dbReference type="EC" id="2.5.1.61"/>
    </reaction>
</comment>
<evidence type="ECO:0000256" key="7">
    <source>
        <dbReference type="HAMAP-Rule" id="MF_00260"/>
    </source>
</evidence>
<dbReference type="SUPFAM" id="SSF54782">
    <property type="entry name" value="Porphobilinogen deaminase (hydroxymethylbilane synthase), C-terminal domain"/>
    <property type="match status" value="1"/>
</dbReference>
<evidence type="ECO:0000256" key="2">
    <source>
        <dbReference type="ARBA" id="ARBA00005638"/>
    </source>
</evidence>
<sequence length="315" mass="32362">MTRVIRIGTRGSKLALAQTGIVADTIRATGAEVEIVTVTTPGDLSSAPISQIGVGVFTSALRETLLRNEIDVAVHSYKDLPTAPEEGLVLAAVPPREDPRDALIARDGLTLGELPPGAKVGTGAARRMAQLRALGLGLEIVPIRGNIDTRMRKVADGELDAVVLARAGLARVGRVDEITETLDPIQMLPAPAQGALALECRAADVDIEHLLASAVDDESTRVAVTAERALLAALEAGCSAPVGALAEIVEDLDDEGAVVERISLRGTAAVEGENGGVDMVRASAIAGIGEAEKLGRELAAELLDLGAGALLGPAL</sequence>
<comment type="cofactor">
    <cofactor evidence="7">
        <name>dipyrromethane</name>
        <dbReference type="ChEBI" id="CHEBI:60342"/>
    </cofactor>
    <text evidence="7">Binds 1 dipyrromethane group covalently.</text>
</comment>
<evidence type="ECO:0000259" key="8">
    <source>
        <dbReference type="Pfam" id="PF01379"/>
    </source>
</evidence>
<dbReference type="InterPro" id="IPR000860">
    <property type="entry name" value="HemC"/>
</dbReference>
<keyword evidence="11" id="KW-1185">Reference proteome</keyword>
<dbReference type="PANTHER" id="PTHR11557:SF0">
    <property type="entry name" value="PORPHOBILINOGEN DEAMINASE"/>
    <property type="match status" value="1"/>
</dbReference>
<dbReference type="Gene3D" id="3.40.190.10">
    <property type="entry name" value="Periplasmic binding protein-like II"/>
    <property type="match status" value="2"/>
</dbReference>
<dbReference type="NCBIfam" id="TIGR00212">
    <property type="entry name" value="hemC"/>
    <property type="match status" value="1"/>
</dbReference>
<proteinExistence type="inferred from homology"/>
<reference evidence="10 11" key="1">
    <citation type="submission" date="2020-08" db="EMBL/GenBank/DDBJ databases">
        <title>Amycolatopsis sp. nov. DR6-1 isolated from Dendrobium heterocarpum.</title>
        <authorList>
            <person name="Tedsree N."/>
            <person name="Kuncharoen N."/>
            <person name="Likhitwitayawuid K."/>
            <person name="Tanasupawat S."/>
        </authorList>
    </citation>
    <scope>NUCLEOTIDE SEQUENCE [LARGE SCALE GENOMIC DNA]</scope>
    <source>
        <strain evidence="10 11">DR6-1</strain>
    </source>
</reference>
<evidence type="ECO:0000256" key="3">
    <source>
        <dbReference type="ARBA" id="ARBA00011245"/>
    </source>
</evidence>
<organism evidence="10 11">
    <name type="scientific">Amycolatopsis dendrobii</name>
    <dbReference type="NCBI Taxonomy" id="2760662"/>
    <lineage>
        <taxon>Bacteria</taxon>
        <taxon>Bacillati</taxon>
        <taxon>Actinomycetota</taxon>
        <taxon>Actinomycetes</taxon>
        <taxon>Pseudonocardiales</taxon>
        <taxon>Pseudonocardiaceae</taxon>
        <taxon>Amycolatopsis</taxon>
    </lineage>
</organism>
<dbReference type="RefSeq" id="WP_182890406.1">
    <property type="nucleotide sequence ID" value="NZ_JACGZW010000003.1"/>
</dbReference>
<evidence type="ECO:0000313" key="10">
    <source>
        <dbReference type="EMBL" id="MBB1153241.1"/>
    </source>
</evidence>
<dbReference type="PANTHER" id="PTHR11557">
    <property type="entry name" value="PORPHOBILINOGEN DEAMINASE"/>
    <property type="match status" value="1"/>
</dbReference>
<evidence type="ECO:0000313" key="11">
    <source>
        <dbReference type="Proteomes" id="UP000526734"/>
    </source>
</evidence>
<dbReference type="Pfam" id="PF01379">
    <property type="entry name" value="Porphobil_deam"/>
    <property type="match status" value="1"/>
</dbReference>
<dbReference type="EC" id="2.5.1.61" evidence="7"/>